<dbReference type="PANTHER" id="PTHR13338:SF4">
    <property type="entry name" value="NADH DEHYDROGENASE [UBIQUINONE] 1 ALPHA SUBCOMPLEX ASSEMBLY FACTOR 4"/>
    <property type="match status" value="1"/>
</dbReference>
<comment type="caution">
    <text evidence="2">The sequence shown here is derived from an EMBL/GenBank/DDBJ whole genome shotgun (WGS) entry which is preliminary data.</text>
</comment>
<evidence type="ECO:0000256" key="1">
    <source>
        <dbReference type="SAM" id="MobiDB-lite"/>
    </source>
</evidence>
<feature type="compositionally biased region" description="Basic and acidic residues" evidence="1">
    <location>
        <begin position="229"/>
        <end position="260"/>
    </location>
</feature>
<dbReference type="InterPro" id="IPR009622">
    <property type="entry name" value="NDUFAF4"/>
</dbReference>
<name>A0ABD2KKG4_HETSC</name>
<dbReference type="AlphaFoldDB" id="A0ABD2KKG4"/>
<evidence type="ECO:0000313" key="3">
    <source>
        <dbReference type="Proteomes" id="UP001620645"/>
    </source>
</evidence>
<protein>
    <submittedName>
        <fullName evidence="2">Uncharacterized protein</fullName>
    </submittedName>
</protein>
<keyword evidence="3" id="KW-1185">Reference proteome</keyword>
<reference evidence="2 3" key="1">
    <citation type="submission" date="2024-10" db="EMBL/GenBank/DDBJ databases">
        <authorList>
            <person name="Kim D."/>
        </authorList>
    </citation>
    <scope>NUCLEOTIDE SEQUENCE [LARGE SCALE GENOMIC DNA]</scope>
    <source>
        <strain evidence="2">Taebaek</strain>
    </source>
</reference>
<dbReference type="Pfam" id="PF06784">
    <property type="entry name" value="UPF0240"/>
    <property type="match status" value="1"/>
</dbReference>
<accession>A0ABD2KKG4</accession>
<feature type="region of interest" description="Disordered" evidence="1">
    <location>
        <begin position="220"/>
        <end position="273"/>
    </location>
</feature>
<organism evidence="2 3">
    <name type="scientific">Heterodera schachtii</name>
    <name type="common">Sugarbeet cyst nematode worm</name>
    <name type="synonym">Tylenchus schachtii</name>
    <dbReference type="NCBI Taxonomy" id="97005"/>
    <lineage>
        <taxon>Eukaryota</taxon>
        <taxon>Metazoa</taxon>
        <taxon>Ecdysozoa</taxon>
        <taxon>Nematoda</taxon>
        <taxon>Chromadorea</taxon>
        <taxon>Rhabditida</taxon>
        <taxon>Tylenchina</taxon>
        <taxon>Tylenchomorpha</taxon>
        <taxon>Tylenchoidea</taxon>
        <taxon>Heteroderidae</taxon>
        <taxon>Heteroderinae</taxon>
        <taxon>Heterodera</taxon>
    </lineage>
</organism>
<sequence>MLSPILRSETVIKLNQKSALKRIDAIEKGKIKALAPKHTTTAKLQRDIDKDNKIKEVLNSKEDSFIDRINKININSSDPPVTANRQGIRKEQYGQQNFSEHEYGFFELPLEKMKNNKVMFREAIEILRARMELLSNKSPHDQSFFEQQSDYIQNHPAVKRVDKDKLERVWQYFRPFAIIRDQMLLSRTDLQEIDRYIEGADMTMTPYRLELRKRIRQLESSSVAPARPGDTKQQQEEFEKILRDRHEKEMQRLQKRMEELKELEEETRKRTKA</sequence>
<gene>
    <name evidence="2" type="ORF">niasHS_002519</name>
</gene>
<dbReference type="EMBL" id="JBICCN010000015">
    <property type="protein sequence ID" value="KAL3103333.1"/>
    <property type="molecule type" value="Genomic_DNA"/>
</dbReference>
<proteinExistence type="predicted"/>
<dbReference type="Proteomes" id="UP001620645">
    <property type="component" value="Unassembled WGS sequence"/>
</dbReference>
<dbReference type="PANTHER" id="PTHR13338">
    <property type="entry name" value="UPF0240 PROTEIN"/>
    <property type="match status" value="1"/>
</dbReference>
<evidence type="ECO:0000313" key="2">
    <source>
        <dbReference type="EMBL" id="KAL3103333.1"/>
    </source>
</evidence>